<organism evidence="2 3">
    <name type="scientific">Lentinula raphanica</name>
    <dbReference type="NCBI Taxonomy" id="153919"/>
    <lineage>
        <taxon>Eukaryota</taxon>
        <taxon>Fungi</taxon>
        <taxon>Dikarya</taxon>
        <taxon>Basidiomycota</taxon>
        <taxon>Agaricomycotina</taxon>
        <taxon>Agaricomycetes</taxon>
        <taxon>Agaricomycetidae</taxon>
        <taxon>Agaricales</taxon>
        <taxon>Marasmiineae</taxon>
        <taxon>Omphalotaceae</taxon>
        <taxon>Lentinula</taxon>
    </lineage>
</organism>
<keyword evidence="1" id="KW-0808">Transferase</keyword>
<dbReference type="Pfam" id="PF00201">
    <property type="entry name" value="UDPGT"/>
    <property type="match status" value="1"/>
</dbReference>
<dbReference type="SUPFAM" id="SSF53756">
    <property type="entry name" value="UDP-Glycosyltransferase/glycogen phosphorylase"/>
    <property type="match status" value="1"/>
</dbReference>
<dbReference type="Gene3D" id="3.40.50.2000">
    <property type="entry name" value="Glycogen Phosphorylase B"/>
    <property type="match status" value="2"/>
</dbReference>
<evidence type="ECO:0000313" key="2">
    <source>
        <dbReference type="EMBL" id="KAJ3837676.1"/>
    </source>
</evidence>
<dbReference type="GO" id="GO:0008194">
    <property type="term" value="F:UDP-glycosyltransferase activity"/>
    <property type="evidence" value="ECO:0007669"/>
    <property type="project" value="InterPro"/>
</dbReference>
<keyword evidence="3" id="KW-1185">Reference proteome</keyword>
<dbReference type="AlphaFoldDB" id="A0AA38UDN8"/>
<dbReference type="PANTHER" id="PTHR48045">
    <property type="entry name" value="UDP-GLYCOSYLTRANSFERASE 72B1"/>
    <property type="match status" value="1"/>
</dbReference>
<evidence type="ECO:0008006" key="4">
    <source>
        <dbReference type="Google" id="ProtNLM"/>
    </source>
</evidence>
<dbReference type="EMBL" id="MU806230">
    <property type="protein sequence ID" value="KAJ3837676.1"/>
    <property type="molecule type" value="Genomic_DNA"/>
</dbReference>
<dbReference type="PANTHER" id="PTHR48045:SF31">
    <property type="entry name" value="UDP-GLYCOSYLTRANSFERASE 76B1-LIKE"/>
    <property type="match status" value="1"/>
</dbReference>
<accession>A0AA38UDN8</accession>
<comment type="caution">
    <text evidence="2">The sequence shown here is derived from an EMBL/GenBank/DDBJ whole genome shotgun (WGS) entry which is preliminary data.</text>
</comment>
<proteinExistence type="predicted"/>
<protein>
    <recommendedName>
        <fullName evidence="4">UDP-Glycosyltransferase/glycogen phosphorylase</fullName>
    </recommendedName>
</protein>
<evidence type="ECO:0000313" key="3">
    <source>
        <dbReference type="Proteomes" id="UP001163846"/>
    </source>
</evidence>
<dbReference type="CDD" id="cd03784">
    <property type="entry name" value="GT1_Gtf-like"/>
    <property type="match status" value="1"/>
</dbReference>
<evidence type="ECO:0000256" key="1">
    <source>
        <dbReference type="ARBA" id="ARBA00022679"/>
    </source>
</evidence>
<dbReference type="InterPro" id="IPR002213">
    <property type="entry name" value="UDP_glucos_trans"/>
</dbReference>
<dbReference type="Proteomes" id="UP001163846">
    <property type="component" value="Unassembled WGS sequence"/>
</dbReference>
<sequence length="533" mass="59288">MLYYSNLKHVILHAPPFWGHNKGLITLAVFVVKARPTTVVTLLTSKALYKRSVEELQFKLNREDRDIIQAQINIVDVTGPTPDILSVQFARVYEALYNEPEHGVMCMSSRKILFNLPRPTVAVIDPYAGYAYESIRNTSQGRVPIISWLSAPTAFLLHHIGPAKLGGHASHQYESAEGRREIKTLLSSPANQIDAAGVVTDSSHASLLSGFNYSTNMTRIMVPGAPPMFVHELMPQIRTSAPGKLITIGGVYLREGNGVIIASNSVYEGKTVEAVKKWFSAMNKDSYALAPLTLPLPCNERRDLSEAEKEVLLFLDRIQDTFGSRSLVYISFGTFAYPPQAEKLHSLIESLITHDIPFLFSHPSPQATDGGDLQKIIGKSGIGLATAWCPQEDVLQHDVTGWFITHGGWNSIQESLQYRVPLILWPISADQPLNSAQLVLIHKAAFELIEVRSGEQGTGPMLRFLGGPYIPTFSMTAVKREFEELIKKLNGQEGQTIRMNFERLCDKMQESWQEGGDSSADFAQFIKKYIDCL</sequence>
<name>A0AA38UDN8_9AGAR</name>
<gene>
    <name evidence="2" type="ORF">F5878DRAFT_725896</name>
</gene>
<reference evidence="2" key="1">
    <citation type="submission" date="2022-08" db="EMBL/GenBank/DDBJ databases">
        <authorList>
            <consortium name="DOE Joint Genome Institute"/>
            <person name="Min B."/>
            <person name="Riley R."/>
            <person name="Sierra-Patev S."/>
            <person name="Naranjo-Ortiz M."/>
            <person name="Looney B."/>
            <person name="Konkel Z."/>
            <person name="Slot J.C."/>
            <person name="Sakamoto Y."/>
            <person name="Steenwyk J.L."/>
            <person name="Rokas A."/>
            <person name="Carro J."/>
            <person name="Camarero S."/>
            <person name="Ferreira P."/>
            <person name="Molpeceres G."/>
            <person name="Ruiz-Duenas F.J."/>
            <person name="Serrano A."/>
            <person name="Henrissat B."/>
            <person name="Drula E."/>
            <person name="Hughes K.W."/>
            <person name="Mata J.L."/>
            <person name="Ishikawa N.K."/>
            <person name="Vargas-Isla R."/>
            <person name="Ushijima S."/>
            <person name="Smith C.A."/>
            <person name="Ahrendt S."/>
            <person name="Andreopoulos W."/>
            <person name="He G."/>
            <person name="Labutti K."/>
            <person name="Lipzen A."/>
            <person name="Ng V."/>
            <person name="Sandor L."/>
            <person name="Barry K."/>
            <person name="Martinez A.T."/>
            <person name="Xiao Y."/>
            <person name="Gibbons J.G."/>
            <person name="Terashima K."/>
            <person name="Hibbett D.S."/>
            <person name="Grigoriev I.V."/>
        </authorList>
    </citation>
    <scope>NUCLEOTIDE SEQUENCE</scope>
    <source>
        <strain evidence="2">TFB9207</strain>
    </source>
</reference>